<keyword evidence="3" id="KW-1185">Reference proteome</keyword>
<keyword evidence="1" id="KW-0472">Membrane</keyword>
<dbReference type="AlphaFoldDB" id="A0A7G2CRQ5"/>
<keyword evidence="1" id="KW-0812">Transmembrane</keyword>
<dbReference type="VEuPathDB" id="TriTrypDB:ADEAN_000919600"/>
<keyword evidence="1" id="KW-1133">Transmembrane helix</keyword>
<evidence type="ECO:0000256" key="1">
    <source>
        <dbReference type="SAM" id="Phobius"/>
    </source>
</evidence>
<feature type="transmembrane region" description="Helical" evidence="1">
    <location>
        <begin position="25"/>
        <end position="46"/>
    </location>
</feature>
<organism evidence="2 3">
    <name type="scientific">Angomonas deanei</name>
    <dbReference type="NCBI Taxonomy" id="59799"/>
    <lineage>
        <taxon>Eukaryota</taxon>
        <taxon>Discoba</taxon>
        <taxon>Euglenozoa</taxon>
        <taxon>Kinetoplastea</taxon>
        <taxon>Metakinetoplastina</taxon>
        <taxon>Trypanosomatida</taxon>
        <taxon>Trypanosomatidae</taxon>
        <taxon>Strigomonadinae</taxon>
        <taxon>Angomonas</taxon>
    </lineage>
</organism>
<accession>A0A7G2CRQ5</accession>
<evidence type="ECO:0000313" key="3">
    <source>
        <dbReference type="Proteomes" id="UP000515908"/>
    </source>
</evidence>
<evidence type="ECO:0000313" key="2">
    <source>
        <dbReference type="EMBL" id="CAD2221664.1"/>
    </source>
</evidence>
<sequence length="123" mass="14274">MPPKSSSPFSSLYRRYQSHPKGKEIAIFLKFSGLAFVLGIPFYIVVGAKYMDRQGKRIDDKRKNINRLSNYFYQLESECNARGIELEIFQKGEDGYFMQKLEKELYEAGQAGEAKGFKSYKVY</sequence>
<proteinExistence type="predicted"/>
<dbReference type="EMBL" id="LR877166">
    <property type="protein sequence ID" value="CAD2221664.1"/>
    <property type="molecule type" value="Genomic_DNA"/>
</dbReference>
<dbReference type="Proteomes" id="UP000515908">
    <property type="component" value="Chromosome 22"/>
</dbReference>
<name>A0A7G2CRQ5_9TRYP</name>
<gene>
    <name evidence="2" type="ORF">ADEAN_000919600</name>
</gene>
<protein>
    <submittedName>
        <fullName evidence="2">Uncharacterized protein</fullName>
    </submittedName>
</protein>
<reference evidence="2 3" key="1">
    <citation type="submission" date="2020-08" db="EMBL/GenBank/DDBJ databases">
        <authorList>
            <person name="Newling K."/>
            <person name="Davey J."/>
            <person name="Forrester S."/>
        </authorList>
    </citation>
    <scope>NUCLEOTIDE SEQUENCE [LARGE SCALE GENOMIC DNA]</scope>
    <source>
        <strain evidence="3">Crithidia deanei Carvalho (ATCC PRA-265)</strain>
    </source>
</reference>